<dbReference type="RefSeq" id="WP_204071450.1">
    <property type="nucleotide sequence ID" value="NZ_BAABHI010000012.1"/>
</dbReference>
<proteinExistence type="predicted"/>
<dbReference type="InterPro" id="IPR024072">
    <property type="entry name" value="DHFR-like_dom_sf"/>
</dbReference>
<evidence type="ECO:0000259" key="1">
    <source>
        <dbReference type="Pfam" id="PF01872"/>
    </source>
</evidence>
<dbReference type="GO" id="GO:0009231">
    <property type="term" value="P:riboflavin biosynthetic process"/>
    <property type="evidence" value="ECO:0007669"/>
    <property type="project" value="InterPro"/>
</dbReference>
<dbReference type="PANTHER" id="PTHR38011">
    <property type="entry name" value="DIHYDROFOLATE REDUCTASE FAMILY PROTEIN (AFU_ORTHOLOGUE AFUA_8G06820)"/>
    <property type="match status" value="1"/>
</dbReference>
<gene>
    <name evidence="2" type="ORF">Pph01_07150</name>
</gene>
<dbReference type="AlphaFoldDB" id="A0A8J3U2E3"/>
<dbReference type="SUPFAM" id="SSF53597">
    <property type="entry name" value="Dihydrofolate reductase-like"/>
    <property type="match status" value="1"/>
</dbReference>
<name>A0A8J3U2E3_9ACTN</name>
<evidence type="ECO:0000313" key="2">
    <source>
        <dbReference type="EMBL" id="GII35712.1"/>
    </source>
</evidence>
<dbReference type="Gene3D" id="3.40.430.10">
    <property type="entry name" value="Dihydrofolate Reductase, subunit A"/>
    <property type="match status" value="1"/>
</dbReference>
<organism evidence="2 3">
    <name type="scientific">Planotetraspora phitsanulokensis</name>
    <dbReference type="NCBI Taxonomy" id="575192"/>
    <lineage>
        <taxon>Bacteria</taxon>
        <taxon>Bacillati</taxon>
        <taxon>Actinomycetota</taxon>
        <taxon>Actinomycetes</taxon>
        <taxon>Streptosporangiales</taxon>
        <taxon>Streptosporangiaceae</taxon>
        <taxon>Planotetraspora</taxon>
    </lineage>
</organism>
<protein>
    <submittedName>
        <fullName evidence="2">Deaminase reductase</fullName>
    </submittedName>
</protein>
<comment type="caution">
    <text evidence="2">The sequence shown here is derived from an EMBL/GenBank/DDBJ whole genome shotgun (WGS) entry which is preliminary data.</text>
</comment>
<dbReference type="InterPro" id="IPR002734">
    <property type="entry name" value="RibDG_C"/>
</dbReference>
<dbReference type="Pfam" id="PF01872">
    <property type="entry name" value="RibD_C"/>
    <property type="match status" value="1"/>
</dbReference>
<dbReference type="PANTHER" id="PTHR38011:SF2">
    <property type="entry name" value="BIFUNCTIONAL DEAMINASE-REDUCTASE DOMAIN PROTEIN"/>
    <property type="match status" value="1"/>
</dbReference>
<dbReference type="EMBL" id="BOOP01000003">
    <property type="protein sequence ID" value="GII35712.1"/>
    <property type="molecule type" value="Genomic_DNA"/>
</dbReference>
<dbReference type="InterPro" id="IPR050765">
    <property type="entry name" value="Riboflavin_Biosynth_HTPR"/>
</dbReference>
<dbReference type="GO" id="GO:0008703">
    <property type="term" value="F:5-amino-6-(5-phosphoribosylamino)uracil reductase activity"/>
    <property type="evidence" value="ECO:0007669"/>
    <property type="project" value="InterPro"/>
</dbReference>
<keyword evidence="3" id="KW-1185">Reference proteome</keyword>
<accession>A0A8J3U2E3</accession>
<evidence type="ECO:0000313" key="3">
    <source>
        <dbReference type="Proteomes" id="UP000622547"/>
    </source>
</evidence>
<reference evidence="2 3" key="1">
    <citation type="submission" date="2021-01" db="EMBL/GenBank/DDBJ databases">
        <title>Whole genome shotgun sequence of Planotetraspora phitsanulokensis NBRC 104273.</title>
        <authorList>
            <person name="Komaki H."/>
            <person name="Tamura T."/>
        </authorList>
    </citation>
    <scope>NUCLEOTIDE SEQUENCE [LARGE SCALE GENOMIC DNA]</scope>
    <source>
        <strain evidence="2 3">NBRC 104273</strain>
    </source>
</reference>
<dbReference type="Proteomes" id="UP000622547">
    <property type="component" value="Unassembled WGS sequence"/>
</dbReference>
<sequence length="204" mass="22051">MKLTVTTFMTLDGIAQGPGGPEEDRSGGFEHGGWLVPHVDEDFGRAMNDWFVPADAFLLGRKTYEVFAATWGKVTDEDNIVANKLSTCPKYVASRTLESADWAGTTVLRDDVAEAVAKLKAEPGRELQVHGSLTLIQTLIKADLVDEFRLLVFPVVLGTGKRLFGDIVPTGLKLIDSKATGTGVMLQTYQATGRPAFATVPPLE</sequence>
<feature type="domain" description="Bacterial bifunctional deaminase-reductase C-terminal" evidence="1">
    <location>
        <begin position="2"/>
        <end position="185"/>
    </location>
</feature>